<feature type="binding site" evidence="13">
    <location>
        <position position="118"/>
    </location>
    <ligand>
        <name>(2R)-3-phosphoglycerate</name>
        <dbReference type="ChEBI" id="CHEBI:58272"/>
    </ligand>
</feature>
<comment type="pathway">
    <text evidence="2 12">Carbohydrate degradation; glycolysis; pyruvate from D-glyceraldehyde 3-phosphate: step 2/5.</text>
</comment>
<protein>
    <recommendedName>
        <fullName evidence="6 12">Phosphoglycerate kinase</fullName>
        <ecNumber evidence="5 12">2.7.2.3</ecNumber>
    </recommendedName>
</protein>
<feature type="binding site" evidence="12">
    <location>
        <position position="36"/>
    </location>
    <ligand>
        <name>substrate</name>
    </ligand>
</feature>
<comment type="caution">
    <text evidence="16">The sequence shown here is derived from an EMBL/GenBank/DDBJ whole genome shotgun (WGS) entry which is preliminary data.</text>
</comment>
<dbReference type="Proteomes" id="UP000036503">
    <property type="component" value="Unassembled WGS sequence"/>
</dbReference>
<feature type="binding site" evidence="13">
    <location>
        <position position="36"/>
    </location>
    <ligand>
        <name>(2R)-3-phosphoglycerate</name>
        <dbReference type="ChEBI" id="CHEBI:58272"/>
    </ligand>
</feature>
<dbReference type="InterPro" id="IPR036043">
    <property type="entry name" value="Phosphoglycerate_kinase_sf"/>
</dbReference>
<evidence type="ECO:0000256" key="13">
    <source>
        <dbReference type="PIRSR" id="PIRSR000724-1"/>
    </source>
</evidence>
<evidence type="ECO:0000256" key="8">
    <source>
        <dbReference type="ARBA" id="ARBA00022741"/>
    </source>
</evidence>
<feature type="binding site" evidence="13">
    <location>
        <position position="151"/>
    </location>
    <ligand>
        <name>(2R)-3-phosphoglycerate</name>
        <dbReference type="ChEBI" id="CHEBI:58272"/>
    </ligand>
</feature>
<feature type="binding site" evidence="12 13">
    <location>
        <begin position="20"/>
        <end position="22"/>
    </location>
    <ligand>
        <name>substrate</name>
    </ligand>
</feature>
<dbReference type="HAMAP" id="MF_00145">
    <property type="entry name" value="Phosphoglyc_kinase"/>
    <property type="match status" value="1"/>
</dbReference>
<dbReference type="GO" id="GO:0006094">
    <property type="term" value="P:gluconeogenesis"/>
    <property type="evidence" value="ECO:0007669"/>
    <property type="project" value="TreeGrafter"/>
</dbReference>
<evidence type="ECO:0000256" key="14">
    <source>
        <dbReference type="PIRSR" id="PIRSR000724-2"/>
    </source>
</evidence>
<evidence type="ECO:0000256" key="1">
    <source>
        <dbReference type="ARBA" id="ARBA00000642"/>
    </source>
</evidence>
<dbReference type="GO" id="GO:0043531">
    <property type="term" value="F:ADP binding"/>
    <property type="evidence" value="ECO:0007669"/>
    <property type="project" value="TreeGrafter"/>
</dbReference>
<name>A0A0J6WWD8_9FIRM</name>
<dbReference type="PANTHER" id="PTHR11406:SF23">
    <property type="entry name" value="PHOSPHOGLYCERATE KINASE 1, CHLOROPLASTIC-RELATED"/>
    <property type="match status" value="1"/>
</dbReference>
<comment type="subcellular location">
    <subcellularLocation>
        <location evidence="12">Cytoplasm</location>
    </subcellularLocation>
</comment>
<dbReference type="Gene3D" id="3.40.50.1260">
    <property type="entry name" value="Phosphoglycerate kinase, N-terminal domain"/>
    <property type="match status" value="2"/>
</dbReference>
<dbReference type="PATRIC" id="fig|1122219.3.peg.1767"/>
<keyword evidence="8 12" id="KW-0547">Nucleotide-binding</keyword>
<dbReference type="GO" id="GO:0005829">
    <property type="term" value="C:cytosol"/>
    <property type="evidence" value="ECO:0007669"/>
    <property type="project" value="TreeGrafter"/>
</dbReference>
<comment type="caution">
    <text evidence="12">Lacks conserved residue(s) required for the propagation of feature annotation.</text>
</comment>
<dbReference type="InterPro" id="IPR015824">
    <property type="entry name" value="Phosphoglycerate_kinase_N"/>
</dbReference>
<dbReference type="Pfam" id="PF00162">
    <property type="entry name" value="PGK"/>
    <property type="match status" value="1"/>
</dbReference>
<dbReference type="FunFam" id="3.40.50.1260:FF:000003">
    <property type="entry name" value="Phosphoglycerate kinase"/>
    <property type="match status" value="1"/>
</dbReference>
<feature type="binding site" evidence="12 14">
    <location>
        <position position="201"/>
    </location>
    <ligand>
        <name>ATP</name>
        <dbReference type="ChEBI" id="CHEBI:30616"/>
    </ligand>
</feature>
<dbReference type="AlphaFoldDB" id="A0A0J6WWD8"/>
<reference evidence="16 17" key="1">
    <citation type="submission" date="2015-06" db="EMBL/GenBank/DDBJ databases">
        <title>Draft genome sequence of beer spoilage bacterium Megasphaera cerevisiae type strain 20462.</title>
        <authorList>
            <person name="Kutumbaka K."/>
            <person name="Pasmowitz J."/>
            <person name="Mategko J."/>
            <person name="Reyes D."/>
            <person name="Friedrich A."/>
            <person name="Han S."/>
            <person name="Martens-Habbena W."/>
            <person name="Neal-McKinney J."/>
            <person name="Janagama H.K."/>
            <person name="Nadala C."/>
            <person name="Samadpour M."/>
        </authorList>
    </citation>
    <scope>NUCLEOTIDE SEQUENCE [LARGE SCALE GENOMIC DNA]</scope>
    <source>
        <strain evidence="16 17">DSM 20462</strain>
    </source>
</reference>
<dbReference type="RefSeq" id="WP_048514650.1">
    <property type="nucleotide sequence ID" value="NZ_FUXD01000032.1"/>
</dbReference>
<keyword evidence="12" id="KW-0963">Cytoplasm</keyword>
<sequence length="393" mass="41877">MKKTITDVAVDNKRVFVRADFNVPLDSDCRITDDTRIRKTLPTIQYLLDHHAAVILASHLGRPKGKSVPEFSLKPVSERLSKLLGIPVKMAPDCIGAETKAMADALKPGEILLLENLRYHKEEEKNDSEFSRQLADLAEIGINDAFGCCHRAHASVAGITTYLPMAAGFLLEKEIRFIGGAVDNPAHPFAAIIGGAKVSDKIEVISNLLPKVDVMIIGGGMANTFLAAQGYGIGKSLVETDKIDLAGHLIEQAVQQHTKLLLPVDVVAAAAFANDAEYREVAVDAVPADWMILDIGTKSRALFSKELAAMKLIVWNGPMGVFEMENYAQGTEAVAKAVADSKAVSIVGGGDSVSAVNKTGLADKISHISTGGGASLEYLEGKQLPGVVALSDK</sequence>
<keyword evidence="9 12" id="KW-0418">Kinase</keyword>
<evidence type="ECO:0000256" key="3">
    <source>
        <dbReference type="ARBA" id="ARBA00008982"/>
    </source>
</evidence>
<evidence type="ECO:0000256" key="10">
    <source>
        <dbReference type="ARBA" id="ARBA00022840"/>
    </source>
</evidence>
<accession>A0A0J6WWD8</accession>
<dbReference type="InterPro" id="IPR015911">
    <property type="entry name" value="Phosphoglycerate_kinase_CS"/>
</dbReference>
<evidence type="ECO:0000256" key="6">
    <source>
        <dbReference type="ARBA" id="ARBA00016471"/>
    </source>
</evidence>
<evidence type="ECO:0000313" key="17">
    <source>
        <dbReference type="Proteomes" id="UP000036503"/>
    </source>
</evidence>
<keyword evidence="7 12" id="KW-0808">Transferase</keyword>
<evidence type="ECO:0000256" key="12">
    <source>
        <dbReference type="HAMAP-Rule" id="MF_00145"/>
    </source>
</evidence>
<dbReference type="PRINTS" id="PR00477">
    <property type="entry name" value="PHGLYCKINASE"/>
</dbReference>
<dbReference type="SUPFAM" id="SSF53748">
    <property type="entry name" value="Phosphoglycerate kinase"/>
    <property type="match status" value="1"/>
</dbReference>
<organism evidence="16 17">
    <name type="scientific">Megasphaera cerevisiae DSM 20462</name>
    <dbReference type="NCBI Taxonomy" id="1122219"/>
    <lineage>
        <taxon>Bacteria</taxon>
        <taxon>Bacillati</taxon>
        <taxon>Bacillota</taxon>
        <taxon>Negativicutes</taxon>
        <taxon>Veillonellales</taxon>
        <taxon>Veillonellaceae</taxon>
        <taxon>Megasphaera</taxon>
    </lineage>
</organism>
<dbReference type="GO" id="GO:0006096">
    <property type="term" value="P:glycolytic process"/>
    <property type="evidence" value="ECO:0007669"/>
    <property type="project" value="UniProtKB-UniRule"/>
</dbReference>
<comment type="similarity">
    <text evidence="3 12 15">Belongs to the phosphoglycerate kinase family.</text>
</comment>
<evidence type="ECO:0000256" key="4">
    <source>
        <dbReference type="ARBA" id="ARBA00011245"/>
    </source>
</evidence>
<comment type="subunit">
    <text evidence="4 12">Monomer.</text>
</comment>
<dbReference type="GO" id="GO:0005524">
    <property type="term" value="F:ATP binding"/>
    <property type="evidence" value="ECO:0007669"/>
    <property type="project" value="UniProtKB-KW"/>
</dbReference>
<dbReference type="STRING" id="39029.BSR42_11835"/>
<dbReference type="InParanoid" id="A0A0J6WWD8"/>
<dbReference type="FunFam" id="3.40.50.1260:FF:000006">
    <property type="entry name" value="Phosphoglycerate kinase"/>
    <property type="match status" value="1"/>
</dbReference>
<dbReference type="PIRSF" id="PIRSF000724">
    <property type="entry name" value="Pgk"/>
    <property type="match status" value="1"/>
</dbReference>
<dbReference type="EMBL" id="LEKT01000032">
    <property type="protein sequence ID" value="KMO86127.1"/>
    <property type="molecule type" value="Genomic_DNA"/>
</dbReference>
<comment type="catalytic activity">
    <reaction evidence="1 12 15">
        <text>(2R)-3-phosphoglycerate + ATP = (2R)-3-phospho-glyceroyl phosphate + ADP</text>
        <dbReference type="Rhea" id="RHEA:14801"/>
        <dbReference type="ChEBI" id="CHEBI:30616"/>
        <dbReference type="ChEBI" id="CHEBI:57604"/>
        <dbReference type="ChEBI" id="CHEBI:58272"/>
        <dbReference type="ChEBI" id="CHEBI:456216"/>
        <dbReference type="EC" id="2.7.2.3"/>
    </reaction>
</comment>
<evidence type="ECO:0000256" key="5">
    <source>
        <dbReference type="ARBA" id="ARBA00013061"/>
    </source>
</evidence>
<dbReference type="PROSITE" id="PS00111">
    <property type="entry name" value="PGLYCERATE_KINASE"/>
    <property type="match status" value="1"/>
</dbReference>
<evidence type="ECO:0000256" key="2">
    <source>
        <dbReference type="ARBA" id="ARBA00004838"/>
    </source>
</evidence>
<proteinExistence type="inferred from homology"/>
<dbReference type="CDD" id="cd00318">
    <property type="entry name" value="Phosphoglycerate_kinase"/>
    <property type="match status" value="1"/>
</dbReference>
<keyword evidence="10 12" id="KW-0067">ATP-binding</keyword>
<feature type="binding site" evidence="12 14">
    <location>
        <begin position="349"/>
        <end position="352"/>
    </location>
    <ligand>
        <name>ATP</name>
        <dbReference type="ChEBI" id="CHEBI:30616"/>
    </ligand>
</feature>
<evidence type="ECO:0000256" key="9">
    <source>
        <dbReference type="ARBA" id="ARBA00022777"/>
    </source>
</evidence>
<dbReference type="GO" id="GO:0004618">
    <property type="term" value="F:phosphoglycerate kinase activity"/>
    <property type="evidence" value="ECO:0007669"/>
    <property type="project" value="UniProtKB-UniRule"/>
</dbReference>
<feature type="binding site" evidence="12 13">
    <location>
        <begin position="59"/>
        <end position="62"/>
    </location>
    <ligand>
        <name>substrate</name>
    </ligand>
</feature>
<gene>
    <name evidence="12 16" type="primary">pgk</name>
    <name evidence="16" type="ORF">AB840_09735</name>
</gene>
<keyword evidence="11 12" id="KW-0324">Glycolysis</keyword>
<dbReference type="OrthoDB" id="9808460at2"/>
<dbReference type="InterPro" id="IPR001576">
    <property type="entry name" value="Phosphoglycerate_kinase"/>
</dbReference>
<feature type="binding site" evidence="12 14">
    <location>
        <position position="323"/>
    </location>
    <ligand>
        <name>ATP</name>
        <dbReference type="ChEBI" id="CHEBI:30616"/>
    </ligand>
</feature>
<dbReference type="UniPathway" id="UPA00109">
    <property type="reaction ID" value="UER00185"/>
</dbReference>
<feature type="binding site" evidence="12">
    <location>
        <position position="151"/>
    </location>
    <ligand>
        <name>substrate</name>
    </ligand>
</feature>
<dbReference type="EC" id="2.7.2.3" evidence="5 12"/>
<evidence type="ECO:0000256" key="7">
    <source>
        <dbReference type="ARBA" id="ARBA00022679"/>
    </source>
</evidence>
<evidence type="ECO:0000313" key="16">
    <source>
        <dbReference type="EMBL" id="KMO86127.1"/>
    </source>
</evidence>
<keyword evidence="17" id="KW-1185">Reference proteome</keyword>
<dbReference type="FunCoup" id="A0A0J6WWD8">
    <property type="interactions" value="407"/>
</dbReference>
<feature type="binding site" evidence="12">
    <location>
        <position position="118"/>
    </location>
    <ligand>
        <name>substrate</name>
    </ligand>
</feature>
<dbReference type="PANTHER" id="PTHR11406">
    <property type="entry name" value="PHOSPHOGLYCERATE KINASE"/>
    <property type="match status" value="1"/>
</dbReference>
<evidence type="ECO:0000256" key="15">
    <source>
        <dbReference type="RuleBase" id="RU000532"/>
    </source>
</evidence>
<evidence type="ECO:0000256" key="11">
    <source>
        <dbReference type="ARBA" id="ARBA00023152"/>
    </source>
</evidence>